<dbReference type="EMBL" id="CYGX02000057">
    <property type="protein sequence ID" value="SIT45468.1"/>
    <property type="molecule type" value="Genomic_DNA"/>
</dbReference>
<gene>
    <name evidence="1" type="ORF">BN2475_570012</name>
</gene>
<proteinExistence type="predicted"/>
<dbReference type="AlphaFoldDB" id="A0A1N7SDI7"/>
<sequence length="66" mass="7433">MLWYLNHIDVTATTICSRLPAYSVLIGLHTIRIHRRNLAINPREKQCHHVLPVPNAITAAPLHCTG</sequence>
<reference evidence="1 2" key="1">
    <citation type="submission" date="2016-12" db="EMBL/GenBank/DDBJ databases">
        <authorList>
            <person name="Song W.-J."/>
            <person name="Kurnit D.M."/>
        </authorList>
    </citation>
    <scope>NUCLEOTIDE SEQUENCE [LARGE SCALE GENOMIC DNA]</scope>
    <source>
        <strain evidence="1 2">STM7296</strain>
    </source>
</reference>
<organism evidence="1 2">
    <name type="scientific">Paraburkholderia ribeironis</name>
    <dbReference type="NCBI Taxonomy" id="1247936"/>
    <lineage>
        <taxon>Bacteria</taxon>
        <taxon>Pseudomonadati</taxon>
        <taxon>Pseudomonadota</taxon>
        <taxon>Betaproteobacteria</taxon>
        <taxon>Burkholderiales</taxon>
        <taxon>Burkholderiaceae</taxon>
        <taxon>Paraburkholderia</taxon>
    </lineage>
</organism>
<keyword evidence="2" id="KW-1185">Reference proteome</keyword>
<evidence type="ECO:0000313" key="2">
    <source>
        <dbReference type="Proteomes" id="UP000187012"/>
    </source>
</evidence>
<dbReference type="Proteomes" id="UP000187012">
    <property type="component" value="Unassembled WGS sequence"/>
</dbReference>
<dbReference type="STRING" id="1247936.BN2475_570012"/>
<name>A0A1N7SDI7_9BURK</name>
<accession>A0A1N7SDI7</accession>
<evidence type="ECO:0000313" key="1">
    <source>
        <dbReference type="EMBL" id="SIT45468.1"/>
    </source>
</evidence>
<protein>
    <submittedName>
        <fullName evidence="1">Uncharacterized protein</fullName>
    </submittedName>
</protein>